<reference evidence="13" key="1">
    <citation type="submission" date="2023-01" db="EMBL/GenBank/DDBJ databases">
        <title>Genome assembly of the deep-sea coral Lophelia pertusa.</title>
        <authorList>
            <person name="Herrera S."/>
            <person name="Cordes E."/>
        </authorList>
    </citation>
    <scope>NUCLEOTIDE SEQUENCE</scope>
    <source>
        <strain evidence="13">USNM1676648</strain>
        <tissue evidence="13">Polyp</tissue>
    </source>
</reference>
<dbReference type="OrthoDB" id="40579at2759"/>
<keyword evidence="4" id="KW-0677">Repeat</keyword>
<dbReference type="GO" id="GO:0000978">
    <property type="term" value="F:RNA polymerase II cis-regulatory region sequence-specific DNA binding"/>
    <property type="evidence" value="ECO:0007669"/>
    <property type="project" value="TreeGrafter"/>
</dbReference>
<sequence>MNSYAVPWHVLPDNHPTTSPRQFEFIHRNMHLNPTPPLQLSQEHGTTMASYPPEALLYSYEPQMTPYISGVPSFVGTLPLSTMVRIGENDKKKQKKKFKCEICQKTFMRPSALKVHVRIHNGEKPFQCTYCPRAFSQSGNLTVHLRMHTGEKPFTCPVCFKAFSQSNTLKVHIRSHSRVCFATPASQTSL</sequence>
<keyword evidence="5 11" id="KW-0863">Zinc-finger</keyword>
<dbReference type="AlphaFoldDB" id="A0A9X0CD99"/>
<comment type="similarity">
    <text evidence="2">Belongs to the krueppel C2H2-type zinc-finger protein family.</text>
</comment>
<dbReference type="InterPro" id="IPR036236">
    <property type="entry name" value="Znf_C2H2_sf"/>
</dbReference>
<dbReference type="Proteomes" id="UP001163046">
    <property type="component" value="Unassembled WGS sequence"/>
</dbReference>
<evidence type="ECO:0000256" key="9">
    <source>
        <dbReference type="ARBA" id="ARBA00023163"/>
    </source>
</evidence>
<protein>
    <recommendedName>
        <fullName evidence="12">C2H2-type domain-containing protein</fullName>
    </recommendedName>
</protein>
<dbReference type="Gene3D" id="3.30.160.60">
    <property type="entry name" value="Classic Zinc Finger"/>
    <property type="match status" value="3"/>
</dbReference>
<evidence type="ECO:0000313" key="14">
    <source>
        <dbReference type="Proteomes" id="UP001163046"/>
    </source>
</evidence>
<dbReference type="PROSITE" id="PS50157">
    <property type="entry name" value="ZINC_FINGER_C2H2_2"/>
    <property type="match status" value="3"/>
</dbReference>
<dbReference type="GO" id="GO:0008270">
    <property type="term" value="F:zinc ion binding"/>
    <property type="evidence" value="ECO:0007669"/>
    <property type="project" value="UniProtKB-KW"/>
</dbReference>
<evidence type="ECO:0000256" key="11">
    <source>
        <dbReference type="PROSITE-ProRule" id="PRU00042"/>
    </source>
</evidence>
<dbReference type="FunFam" id="3.30.160.60:FF:001465">
    <property type="entry name" value="Zinc finger protein 560"/>
    <property type="match status" value="1"/>
</dbReference>
<dbReference type="GO" id="GO:0000122">
    <property type="term" value="P:negative regulation of transcription by RNA polymerase II"/>
    <property type="evidence" value="ECO:0007669"/>
    <property type="project" value="UniProtKB-ARBA"/>
</dbReference>
<evidence type="ECO:0000256" key="10">
    <source>
        <dbReference type="ARBA" id="ARBA00023242"/>
    </source>
</evidence>
<feature type="domain" description="C2H2-type" evidence="12">
    <location>
        <begin position="126"/>
        <end position="153"/>
    </location>
</feature>
<dbReference type="SUPFAM" id="SSF57667">
    <property type="entry name" value="beta-beta-alpha zinc fingers"/>
    <property type="match status" value="2"/>
</dbReference>
<keyword evidence="6" id="KW-0862">Zinc</keyword>
<evidence type="ECO:0000256" key="4">
    <source>
        <dbReference type="ARBA" id="ARBA00022737"/>
    </source>
</evidence>
<evidence type="ECO:0000259" key="12">
    <source>
        <dbReference type="PROSITE" id="PS50157"/>
    </source>
</evidence>
<evidence type="ECO:0000256" key="6">
    <source>
        <dbReference type="ARBA" id="ARBA00022833"/>
    </source>
</evidence>
<comment type="subcellular location">
    <subcellularLocation>
        <location evidence="1">Nucleus</location>
    </subcellularLocation>
</comment>
<accession>A0A9X0CD99</accession>
<evidence type="ECO:0000256" key="7">
    <source>
        <dbReference type="ARBA" id="ARBA00023015"/>
    </source>
</evidence>
<keyword evidence="9" id="KW-0804">Transcription</keyword>
<dbReference type="FunFam" id="3.30.160.60:FF:000110">
    <property type="entry name" value="Zinc finger protein-like"/>
    <property type="match status" value="1"/>
</dbReference>
<evidence type="ECO:0000256" key="3">
    <source>
        <dbReference type="ARBA" id="ARBA00022723"/>
    </source>
</evidence>
<dbReference type="InterPro" id="IPR013087">
    <property type="entry name" value="Znf_C2H2_type"/>
</dbReference>
<evidence type="ECO:0000256" key="1">
    <source>
        <dbReference type="ARBA" id="ARBA00004123"/>
    </source>
</evidence>
<keyword evidence="14" id="KW-1185">Reference proteome</keyword>
<dbReference type="FunFam" id="3.30.160.60:FF:001506">
    <property type="entry name" value="Zinc finger protein"/>
    <property type="match status" value="1"/>
</dbReference>
<organism evidence="13 14">
    <name type="scientific">Desmophyllum pertusum</name>
    <dbReference type="NCBI Taxonomy" id="174260"/>
    <lineage>
        <taxon>Eukaryota</taxon>
        <taxon>Metazoa</taxon>
        <taxon>Cnidaria</taxon>
        <taxon>Anthozoa</taxon>
        <taxon>Hexacorallia</taxon>
        <taxon>Scleractinia</taxon>
        <taxon>Caryophylliina</taxon>
        <taxon>Caryophylliidae</taxon>
        <taxon>Desmophyllum</taxon>
    </lineage>
</organism>
<keyword evidence="10" id="KW-0539">Nucleus</keyword>
<dbReference type="PANTHER" id="PTHR23235:SF120">
    <property type="entry name" value="KRUPPEL-LIKE FACTOR 15"/>
    <property type="match status" value="1"/>
</dbReference>
<evidence type="ECO:0000256" key="2">
    <source>
        <dbReference type="ARBA" id="ARBA00006991"/>
    </source>
</evidence>
<evidence type="ECO:0000256" key="5">
    <source>
        <dbReference type="ARBA" id="ARBA00022771"/>
    </source>
</evidence>
<keyword evidence="7" id="KW-0805">Transcription regulation</keyword>
<dbReference type="PANTHER" id="PTHR23235">
    <property type="entry name" value="KRUEPPEL-LIKE TRANSCRIPTION FACTOR"/>
    <property type="match status" value="1"/>
</dbReference>
<dbReference type="EMBL" id="MU827808">
    <property type="protein sequence ID" value="KAJ7325339.1"/>
    <property type="molecule type" value="Genomic_DNA"/>
</dbReference>
<feature type="domain" description="C2H2-type" evidence="12">
    <location>
        <begin position="98"/>
        <end position="125"/>
    </location>
</feature>
<dbReference type="Pfam" id="PF00096">
    <property type="entry name" value="zf-C2H2"/>
    <property type="match status" value="3"/>
</dbReference>
<dbReference type="PROSITE" id="PS00028">
    <property type="entry name" value="ZINC_FINGER_C2H2_1"/>
    <property type="match status" value="3"/>
</dbReference>
<keyword evidence="8" id="KW-0238">DNA-binding</keyword>
<dbReference type="SMART" id="SM00355">
    <property type="entry name" value="ZnF_C2H2"/>
    <property type="match status" value="3"/>
</dbReference>
<keyword evidence="3" id="KW-0479">Metal-binding</keyword>
<dbReference type="GO" id="GO:0005634">
    <property type="term" value="C:nucleus"/>
    <property type="evidence" value="ECO:0007669"/>
    <property type="project" value="UniProtKB-SubCell"/>
</dbReference>
<evidence type="ECO:0000313" key="13">
    <source>
        <dbReference type="EMBL" id="KAJ7325339.1"/>
    </source>
</evidence>
<evidence type="ECO:0000256" key="8">
    <source>
        <dbReference type="ARBA" id="ARBA00023125"/>
    </source>
</evidence>
<name>A0A9X0CD99_9CNID</name>
<feature type="domain" description="C2H2-type" evidence="12">
    <location>
        <begin position="154"/>
        <end position="177"/>
    </location>
</feature>
<proteinExistence type="inferred from homology"/>
<comment type="caution">
    <text evidence="13">The sequence shown here is derived from an EMBL/GenBank/DDBJ whole genome shotgun (WGS) entry which is preliminary data.</text>
</comment>
<gene>
    <name evidence="13" type="ORF">OS493_029885</name>
</gene>
<dbReference type="GO" id="GO:0000981">
    <property type="term" value="F:DNA-binding transcription factor activity, RNA polymerase II-specific"/>
    <property type="evidence" value="ECO:0007669"/>
    <property type="project" value="TreeGrafter"/>
</dbReference>